<keyword evidence="1" id="KW-0378">Hydrolase</keyword>
<dbReference type="PROSITE" id="PS51160">
    <property type="entry name" value="ACYLPHOSPHATASE_3"/>
    <property type="match status" value="1"/>
</dbReference>
<dbReference type="Pfam" id="PF00708">
    <property type="entry name" value="Acylphosphatase"/>
    <property type="match status" value="1"/>
</dbReference>
<accession>A0ABQ8XWN7</accession>
<evidence type="ECO:0000256" key="2">
    <source>
        <dbReference type="RuleBase" id="RU004168"/>
    </source>
</evidence>
<feature type="active site" evidence="1">
    <location>
        <position position="39"/>
    </location>
</feature>
<gene>
    <name evidence="4" type="ORF">M0813_28374</name>
</gene>
<evidence type="ECO:0000256" key="1">
    <source>
        <dbReference type="PROSITE-ProRule" id="PRU00520"/>
    </source>
</evidence>
<evidence type="ECO:0000313" key="5">
    <source>
        <dbReference type="Proteomes" id="UP001150062"/>
    </source>
</evidence>
<keyword evidence="5" id="KW-1185">Reference proteome</keyword>
<reference evidence="4" key="1">
    <citation type="submission" date="2022-08" db="EMBL/GenBank/DDBJ databases">
        <title>Novel sulfate-reducing endosymbionts in the free-living metamonad Anaeramoeba.</title>
        <authorList>
            <person name="Jerlstrom-Hultqvist J."/>
            <person name="Cepicka I."/>
            <person name="Gallot-Lavallee L."/>
            <person name="Salas-Leiva D."/>
            <person name="Curtis B.A."/>
            <person name="Zahonova K."/>
            <person name="Pipaliya S."/>
            <person name="Dacks J."/>
            <person name="Roger A.J."/>
        </authorList>
    </citation>
    <scope>NUCLEOTIDE SEQUENCE</scope>
    <source>
        <strain evidence="4">Schooner1</strain>
    </source>
</reference>
<name>A0ABQ8XWN7_9EUKA</name>
<organism evidence="4 5">
    <name type="scientific">Anaeramoeba flamelloides</name>
    <dbReference type="NCBI Taxonomy" id="1746091"/>
    <lineage>
        <taxon>Eukaryota</taxon>
        <taxon>Metamonada</taxon>
        <taxon>Anaeramoebidae</taxon>
        <taxon>Anaeramoeba</taxon>
    </lineage>
</organism>
<dbReference type="EC" id="3.6.1.7" evidence="1"/>
<dbReference type="EMBL" id="JAOAOG010000254">
    <property type="protein sequence ID" value="KAJ6235814.1"/>
    <property type="molecule type" value="Genomic_DNA"/>
</dbReference>
<dbReference type="InterPro" id="IPR020456">
    <property type="entry name" value="Acylphosphatase"/>
</dbReference>
<protein>
    <recommendedName>
        <fullName evidence="1">acylphosphatase</fullName>
        <ecNumber evidence="1">3.6.1.7</ecNumber>
    </recommendedName>
</protein>
<dbReference type="PANTHER" id="PTHR47268">
    <property type="entry name" value="ACYLPHOSPHATASE"/>
    <property type="match status" value="1"/>
</dbReference>
<dbReference type="PANTHER" id="PTHR47268:SF4">
    <property type="entry name" value="ACYLPHOSPHATASE"/>
    <property type="match status" value="1"/>
</dbReference>
<comment type="catalytic activity">
    <reaction evidence="1">
        <text>an acyl phosphate + H2O = a carboxylate + phosphate + H(+)</text>
        <dbReference type="Rhea" id="RHEA:14965"/>
        <dbReference type="ChEBI" id="CHEBI:15377"/>
        <dbReference type="ChEBI" id="CHEBI:15378"/>
        <dbReference type="ChEBI" id="CHEBI:29067"/>
        <dbReference type="ChEBI" id="CHEBI:43474"/>
        <dbReference type="ChEBI" id="CHEBI:59918"/>
        <dbReference type="EC" id="3.6.1.7"/>
    </reaction>
</comment>
<dbReference type="InterPro" id="IPR036046">
    <property type="entry name" value="Acylphosphatase-like_dom_sf"/>
</dbReference>
<feature type="domain" description="Acylphosphatase-like" evidence="3">
    <location>
        <begin position="6"/>
        <end position="105"/>
    </location>
</feature>
<comment type="similarity">
    <text evidence="2">Belongs to the acylphosphatase family.</text>
</comment>
<proteinExistence type="inferred from homology"/>
<evidence type="ECO:0000313" key="4">
    <source>
        <dbReference type="EMBL" id="KAJ6235814.1"/>
    </source>
</evidence>
<feature type="active site" evidence="1">
    <location>
        <position position="21"/>
    </location>
</feature>
<dbReference type="Proteomes" id="UP001150062">
    <property type="component" value="Unassembled WGS sequence"/>
</dbReference>
<comment type="caution">
    <text evidence="4">The sequence shown here is derived from an EMBL/GenBank/DDBJ whole genome shotgun (WGS) entry which is preliminary data.</text>
</comment>
<sequence>MTELVTKYFRASGDVQGVFFRKTICLAAKLKGLIGGASNLSSGKVEFILTGKEDTINQLIKTIEKTKPLNNFGAEVTDVMEVKKGRDLESHQMTTLKVSSFSMLHTYI</sequence>
<dbReference type="Gene3D" id="3.30.70.100">
    <property type="match status" value="1"/>
</dbReference>
<evidence type="ECO:0000259" key="3">
    <source>
        <dbReference type="PROSITE" id="PS51160"/>
    </source>
</evidence>
<dbReference type="InterPro" id="IPR001792">
    <property type="entry name" value="Acylphosphatase-like_dom"/>
</dbReference>
<dbReference type="SUPFAM" id="SSF54975">
    <property type="entry name" value="Acylphosphatase/BLUF domain-like"/>
    <property type="match status" value="1"/>
</dbReference>